<dbReference type="RefSeq" id="XP_051362721.1">
    <property type="nucleotide sequence ID" value="XM_051505809.1"/>
</dbReference>
<dbReference type="SUPFAM" id="SSF53335">
    <property type="entry name" value="S-adenosyl-L-methionine-dependent methyltransferases"/>
    <property type="match status" value="1"/>
</dbReference>
<name>A0A9Q0BEQ9_9HYPO</name>
<evidence type="ECO:0000256" key="1">
    <source>
        <dbReference type="SAM" id="MobiDB-lite"/>
    </source>
</evidence>
<reference evidence="2" key="1">
    <citation type="journal article" date="2021" name="J Fungi (Basel)">
        <title>Genomic and Metabolomic Analyses of the Marine Fungus Emericellopsis cladophorae: Insights into Saltwater Adaptability Mechanisms and Its Biosynthetic Potential.</title>
        <authorList>
            <person name="Goncalves M.F.M."/>
            <person name="Hilario S."/>
            <person name="Van de Peer Y."/>
            <person name="Esteves A.C."/>
            <person name="Alves A."/>
        </authorList>
    </citation>
    <scope>NUCLEOTIDE SEQUENCE</scope>
    <source>
        <strain evidence="2">MUM 19.33</strain>
    </source>
</reference>
<reference evidence="2" key="2">
    <citation type="submission" date="2022-07" db="EMBL/GenBank/DDBJ databases">
        <authorList>
            <person name="Goncalves M.F.M."/>
            <person name="Hilario S."/>
            <person name="Van De Peer Y."/>
            <person name="Esteves A.C."/>
            <person name="Alves A."/>
        </authorList>
    </citation>
    <scope>NUCLEOTIDE SEQUENCE</scope>
    <source>
        <strain evidence="2">MUM 19.33</strain>
    </source>
</reference>
<dbReference type="Proteomes" id="UP001055219">
    <property type="component" value="Unassembled WGS sequence"/>
</dbReference>
<feature type="region of interest" description="Disordered" evidence="1">
    <location>
        <begin position="481"/>
        <end position="516"/>
    </location>
</feature>
<feature type="region of interest" description="Disordered" evidence="1">
    <location>
        <begin position="67"/>
        <end position="167"/>
    </location>
</feature>
<dbReference type="Pfam" id="PF13489">
    <property type="entry name" value="Methyltransf_23"/>
    <property type="match status" value="1"/>
</dbReference>
<dbReference type="PANTHER" id="PTHR38887">
    <property type="entry name" value="CHROMOSOME 21, WHOLE GENOME SHOTGUN SEQUENCE"/>
    <property type="match status" value="1"/>
</dbReference>
<dbReference type="OrthoDB" id="2013972at2759"/>
<evidence type="ECO:0000313" key="2">
    <source>
        <dbReference type="EMBL" id="KAI6781865.1"/>
    </source>
</evidence>
<dbReference type="PANTHER" id="PTHR38887:SF1">
    <property type="entry name" value="RAS MODIFICATION PROTEIN ERF4"/>
    <property type="match status" value="1"/>
</dbReference>
<protein>
    <submittedName>
        <fullName evidence="2">Malonyl-[acyl-carrier protein] O-methyltransferase-like protein</fullName>
    </submittedName>
</protein>
<keyword evidence="3" id="KW-1185">Reference proteome</keyword>
<evidence type="ECO:0000313" key="3">
    <source>
        <dbReference type="Proteomes" id="UP001055219"/>
    </source>
</evidence>
<organism evidence="2 3">
    <name type="scientific">Emericellopsis cladophorae</name>
    <dbReference type="NCBI Taxonomy" id="2686198"/>
    <lineage>
        <taxon>Eukaryota</taxon>
        <taxon>Fungi</taxon>
        <taxon>Dikarya</taxon>
        <taxon>Ascomycota</taxon>
        <taxon>Pezizomycotina</taxon>
        <taxon>Sordariomycetes</taxon>
        <taxon>Hypocreomycetidae</taxon>
        <taxon>Hypocreales</taxon>
        <taxon>Bionectriaceae</taxon>
        <taxon>Emericellopsis</taxon>
    </lineage>
</organism>
<dbReference type="GeneID" id="75831561"/>
<feature type="region of interest" description="Disordered" evidence="1">
    <location>
        <begin position="1"/>
        <end position="40"/>
    </location>
</feature>
<gene>
    <name evidence="2" type="ORF">J7T54_005075</name>
</gene>
<feature type="compositionally biased region" description="Basic and acidic residues" evidence="1">
    <location>
        <begin position="499"/>
        <end position="516"/>
    </location>
</feature>
<feature type="region of interest" description="Disordered" evidence="1">
    <location>
        <begin position="560"/>
        <end position="589"/>
    </location>
</feature>
<dbReference type="EMBL" id="JAGIXG020000017">
    <property type="protein sequence ID" value="KAI6781865.1"/>
    <property type="molecule type" value="Genomic_DNA"/>
</dbReference>
<sequence>MANLERKGKEFAGQAVSRLDQVALGDRKNQPRPKMKKNDDDIVEDIVRAAAAGVGLVSEAIKYRKEKKALQERNPMPDAGHEQPFPEPHSQQGAQDGNAECLAPQLPENIKELDNPGRNIDNDHADSEQQQSQPGGPVPAAAASNEDQETAKDAAGGQIEKDKKKKKKNALQLADEFVARYPFSPSLDPDAPRPKLALPVILPQRRPKSRSRGFVRAYAPVLADIGIEQDCFLDCIDALNLSMVPNEWLQAVNLAGFADVILMEPLLMLAGIALQLATDAAIEAQSRYRSNKFLDRVNAGFFAPRGLVAFVATWRHDSTDQVVSMDFEGKTAPPDKQPPKATSFVDKLKELERVTSSKDIQRRLMRQVEGQIRPHNGPIGVLQPASLVFPVQESSSKHVEGGKNDDKKKARGISRAGNWLDEHMDRHSQAKWREENPGLPMAQMLPAPQFRSRYADPNHAAASGNLIDLVTGGRWAVGKEPRMTKEEENEATGQQCDSSTRKEREGKEREKRERDSAGWMSLIKMVQRHAQQQIVFSHLSPPSLARRTLDLAYLELNTPPNMAPLPEPDDARDAVDSSSDYSSVSEDSLPPIHAYGHTYHGSARLYIPHDAEEDRRLCIQHELYHLVLNGRLHDARLPIEDPTFGRSGDDDDEDEQTPKYHILDVGSGNGLWAVEAARRYPKADVLGIDLTSALLPKDVPPNLTFEIADVADPWPPTLYDFIHIRNLVGGGIRDWERLVEQALQHLKPGGILEFTELRPRFYDVVPALADLPEGQKPEVGVACLEYHKIFHAACQAENLDFDPVPRVEEYLQASDAEMVRERVDWLPVSGWGADPVMRRKGELLNELIEVGLDTWSMLLLGKNGMSEEEIRALLRRILKETQDPRLRSCFNLTFITARKPLDDAAVDDD</sequence>
<feature type="compositionally biased region" description="Low complexity" evidence="1">
    <location>
        <begin position="576"/>
        <end position="588"/>
    </location>
</feature>
<dbReference type="InterPro" id="IPR053221">
    <property type="entry name" value="Burnettramic_acid_biosynth"/>
</dbReference>
<feature type="compositionally biased region" description="Basic and acidic residues" evidence="1">
    <location>
        <begin position="109"/>
        <end position="127"/>
    </location>
</feature>
<dbReference type="Gene3D" id="3.40.50.150">
    <property type="entry name" value="Vaccinia Virus protein VP39"/>
    <property type="match status" value="1"/>
</dbReference>
<dbReference type="CDD" id="cd02440">
    <property type="entry name" value="AdoMet_MTases"/>
    <property type="match status" value="1"/>
</dbReference>
<comment type="caution">
    <text evidence="2">The sequence shown here is derived from an EMBL/GenBank/DDBJ whole genome shotgun (WGS) entry which is preliminary data.</text>
</comment>
<feature type="compositionally biased region" description="Basic and acidic residues" evidence="1">
    <location>
        <begin position="1"/>
        <end position="10"/>
    </location>
</feature>
<accession>A0A9Q0BEQ9</accession>
<dbReference type="InterPro" id="IPR029063">
    <property type="entry name" value="SAM-dependent_MTases_sf"/>
</dbReference>
<proteinExistence type="predicted"/>
<dbReference type="AlphaFoldDB" id="A0A9Q0BEQ9"/>